<proteinExistence type="predicted"/>
<organism evidence="1 2">
    <name type="scientific">Parazoarcus communis SWub3 = DSM 12120</name>
    <dbReference type="NCBI Taxonomy" id="1121029"/>
    <lineage>
        <taxon>Bacteria</taxon>
        <taxon>Pseudomonadati</taxon>
        <taxon>Pseudomonadota</taxon>
        <taxon>Betaproteobacteria</taxon>
        <taxon>Rhodocyclales</taxon>
        <taxon>Zoogloeaceae</taxon>
        <taxon>Parazoarcus</taxon>
    </lineage>
</organism>
<dbReference type="RefSeq" id="WP_110530386.1">
    <property type="nucleotide sequence ID" value="NZ_QKOE01000059.1"/>
</dbReference>
<dbReference type="OrthoDB" id="8481305at2"/>
<keyword evidence="2" id="KW-1185">Reference proteome</keyword>
<dbReference type="Proteomes" id="UP000248259">
    <property type="component" value="Unassembled WGS sequence"/>
</dbReference>
<reference evidence="1 2" key="1">
    <citation type="submission" date="2018-06" db="EMBL/GenBank/DDBJ databases">
        <title>Azoarcus communis strain SWub3 genome.</title>
        <authorList>
            <person name="Zorraquino Salvo V."/>
            <person name="Toubiana D."/>
            <person name="Blumwald E."/>
        </authorList>
    </citation>
    <scope>NUCLEOTIDE SEQUENCE [LARGE SCALE GENOMIC DNA]</scope>
    <source>
        <strain evidence="1 2">SWub3</strain>
    </source>
</reference>
<evidence type="ECO:0000313" key="1">
    <source>
        <dbReference type="EMBL" id="PZA14239.1"/>
    </source>
</evidence>
<accession>A0A323UPB5</accession>
<dbReference type="EMBL" id="QKOE01000059">
    <property type="protein sequence ID" value="PZA14239.1"/>
    <property type="molecule type" value="Genomic_DNA"/>
</dbReference>
<evidence type="ECO:0000313" key="2">
    <source>
        <dbReference type="Proteomes" id="UP000248259"/>
    </source>
</evidence>
<comment type="caution">
    <text evidence="1">The sequence shown here is derived from an EMBL/GenBank/DDBJ whole genome shotgun (WGS) entry which is preliminary data.</text>
</comment>
<dbReference type="AlphaFoldDB" id="A0A323UPB5"/>
<gene>
    <name evidence="1" type="ORF">DNK49_22940</name>
</gene>
<sequence length="148" mass="16451">MSTYEDDLRLALKAEFDAGQIREVGGAANVFCQLSKAYPASGSKIDWKRVPGAIECAEEDESLQLERFVEFFDEMRSRFELTGAVLYAGDSATDFALEGTVDAFRRALPELIEIPQHHYFIGPNCSWCMCLTMEGDMGFGCVTTPSCH</sequence>
<name>A0A323UPB5_9RHOO</name>
<protein>
    <submittedName>
        <fullName evidence="1">Uncharacterized protein</fullName>
    </submittedName>
</protein>